<feature type="transmembrane region" description="Helical" evidence="1">
    <location>
        <begin position="75"/>
        <end position="98"/>
    </location>
</feature>
<evidence type="ECO:0000256" key="1">
    <source>
        <dbReference type="SAM" id="Phobius"/>
    </source>
</evidence>
<sequence length="145" mass="16104">MQEPVSAILLIQQALTPVFLIVGIGTLLNSLTSRLARIVDRVRWFDLPEAANYQHKRVKELKALSRRMKWANWSINLLCGAAVLVCINIFLLVIQGYFATVITGWIVGSFIATLALLALGLICFFIEVSIATSSLRVSESLIEDE</sequence>
<dbReference type="AlphaFoldDB" id="H5TEQ2"/>
<gene>
    <name evidence="2" type="ORF">GPUN_2665</name>
</gene>
<protein>
    <recommendedName>
        <fullName evidence="4">DUF2721 domain-containing protein</fullName>
    </recommendedName>
</protein>
<evidence type="ECO:0008006" key="4">
    <source>
        <dbReference type="Google" id="ProtNLM"/>
    </source>
</evidence>
<dbReference type="Proteomes" id="UP000053586">
    <property type="component" value="Unassembled WGS sequence"/>
</dbReference>
<reference evidence="2 3" key="1">
    <citation type="journal article" date="2012" name="J. Bacteriol.">
        <title>Genome sequence of proteorhodopsin-containing sea ice bacterium Glaciecola punicea ACAM 611T.</title>
        <authorList>
            <person name="Qin Q.-L."/>
            <person name="Xie B.-B."/>
            <person name="Shu Y.-L."/>
            <person name="Rong J.-C."/>
            <person name="Zhao D.-L."/>
            <person name="Zhang X.-Y."/>
            <person name="Chen X.-L."/>
            <person name="Zhou B.-C."/>
            <person name="Zhanga Y.-Z."/>
        </authorList>
    </citation>
    <scope>NUCLEOTIDE SEQUENCE [LARGE SCALE GENOMIC DNA]</scope>
    <source>
        <strain evidence="2 3">ACAM 611</strain>
    </source>
</reference>
<dbReference type="OrthoDB" id="5465259at2"/>
<proteinExistence type="predicted"/>
<keyword evidence="1" id="KW-0472">Membrane</keyword>
<comment type="caution">
    <text evidence="2">The sequence shown here is derived from an EMBL/GenBank/DDBJ whole genome shotgun (WGS) entry which is preliminary data.</text>
</comment>
<dbReference type="EMBL" id="BAET01000031">
    <property type="protein sequence ID" value="GAB56779.1"/>
    <property type="molecule type" value="Genomic_DNA"/>
</dbReference>
<feature type="transmembrane region" description="Helical" evidence="1">
    <location>
        <begin position="6"/>
        <end position="28"/>
    </location>
</feature>
<dbReference type="STRING" id="56804.BAE46_04290"/>
<dbReference type="InterPro" id="IPR021279">
    <property type="entry name" value="DUF2721"/>
</dbReference>
<keyword evidence="1" id="KW-0812">Transmembrane</keyword>
<dbReference type="Pfam" id="PF11026">
    <property type="entry name" value="DUF2721"/>
    <property type="match status" value="1"/>
</dbReference>
<accession>H5TEQ2</accession>
<keyword evidence="1" id="KW-1133">Transmembrane helix</keyword>
<evidence type="ECO:0000313" key="3">
    <source>
        <dbReference type="Proteomes" id="UP000053586"/>
    </source>
</evidence>
<feature type="transmembrane region" description="Helical" evidence="1">
    <location>
        <begin position="104"/>
        <end position="126"/>
    </location>
</feature>
<dbReference type="RefSeq" id="WP_006007295.1">
    <property type="nucleotide sequence ID" value="NZ_BAET01000031.1"/>
</dbReference>
<reference evidence="2 3" key="2">
    <citation type="journal article" date="2017" name="Antonie Van Leeuwenhoek">
        <title>Rhizobium rhizosphaerae sp. nov., a novel species isolated from rice rhizosphere.</title>
        <authorList>
            <person name="Zhao J.J."/>
            <person name="Zhang J."/>
            <person name="Zhang R.J."/>
            <person name="Zhang C.W."/>
            <person name="Yin H.Q."/>
            <person name="Zhang X.X."/>
        </authorList>
    </citation>
    <scope>NUCLEOTIDE SEQUENCE [LARGE SCALE GENOMIC DNA]</scope>
    <source>
        <strain evidence="2 3">ACAM 611</strain>
    </source>
</reference>
<organism evidence="2 3">
    <name type="scientific">Glaciecola punicea ACAM 611</name>
    <dbReference type="NCBI Taxonomy" id="1121923"/>
    <lineage>
        <taxon>Bacteria</taxon>
        <taxon>Pseudomonadati</taxon>
        <taxon>Pseudomonadota</taxon>
        <taxon>Gammaproteobacteria</taxon>
        <taxon>Alteromonadales</taxon>
        <taxon>Alteromonadaceae</taxon>
        <taxon>Glaciecola</taxon>
    </lineage>
</organism>
<name>H5TEQ2_9ALTE</name>
<keyword evidence="3" id="KW-1185">Reference proteome</keyword>
<evidence type="ECO:0000313" key="2">
    <source>
        <dbReference type="EMBL" id="GAB56779.1"/>
    </source>
</evidence>